<reference evidence="2" key="2">
    <citation type="submission" date="2021-02" db="EMBL/GenBank/DDBJ databases">
        <authorList>
            <person name="Kimball J.A."/>
            <person name="Haas M.W."/>
            <person name="Macchietto M."/>
            <person name="Kono T."/>
            <person name="Duquette J."/>
            <person name="Shao M."/>
        </authorList>
    </citation>
    <scope>NUCLEOTIDE SEQUENCE</scope>
    <source>
        <tissue evidence="2">Fresh leaf tissue</tissue>
    </source>
</reference>
<evidence type="ECO:0000313" key="2">
    <source>
        <dbReference type="EMBL" id="KAG8064662.1"/>
    </source>
</evidence>
<accession>A0A8J5SB05</accession>
<keyword evidence="3" id="KW-1185">Reference proteome</keyword>
<feature type="region of interest" description="Disordered" evidence="1">
    <location>
        <begin position="18"/>
        <end position="62"/>
    </location>
</feature>
<feature type="compositionally biased region" description="Polar residues" evidence="1">
    <location>
        <begin position="84"/>
        <end position="98"/>
    </location>
</feature>
<feature type="compositionally biased region" description="Polar residues" evidence="1">
    <location>
        <begin position="23"/>
        <end position="33"/>
    </location>
</feature>
<protein>
    <submittedName>
        <fullName evidence="2">Uncharacterized protein</fullName>
    </submittedName>
</protein>
<dbReference type="Proteomes" id="UP000729402">
    <property type="component" value="Unassembled WGS sequence"/>
</dbReference>
<dbReference type="EMBL" id="JAAALK010000285">
    <property type="protein sequence ID" value="KAG8064662.1"/>
    <property type="molecule type" value="Genomic_DNA"/>
</dbReference>
<organism evidence="2 3">
    <name type="scientific">Zizania palustris</name>
    <name type="common">Northern wild rice</name>
    <dbReference type="NCBI Taxonomy" id="103762"/>
    <lineage>
        <taxon>Eukaryota</taxon>
        <taxon>Viridiplantae</taxon>
        <taxon>Streptophyta</taxon>
        <taxon>Embryophyta</taxon>
        <taxon>Tracheophyta</taxon>
        <taxon>Spermatophyta</taxon>
        <taxon>Magnoliopsida</taxon>
        <taxon>Liliopsida</taxon>
        <taxon>Poales</taxon>
        <taxon>Poaceae</taxon>
        <taxon>BOP clade</taxon>
        <taxon>Oryzoideae</taxon>
        <taxon>Oryzeae</taxon>
        <taxon>Zizaniinae</taxon>
        <taxon>Zizania</taxon>
    </lineage>
</organism>
<evidence type="ECO:0000313" key="3">
    <source>
        <dbReference type="Proteomes" id="UP000729402"/>
    </source>
</evidence>
<feature type="region of interest" description="Disordered" evidence="1">
    <location>
        <begin position="74"/>
        <end position="98"/>
    </location>
</feature>
<evidence type="ECO:0000256" key="1">
    <source>
        <dbReference type="SAM" id="MobiDB-lite"/>
    </source>
</evidence>
<dbReference type="AlphaFoldDB" id="A0A8J5SB05"/>
<proteinExistence type="predicted"/>
<gene>
    <name evidence="2" type="ORF">GUJ93_ZPchr0004g39164</name>
</gene>
<reference evidence="2" key="1">
    <citation type="journal article" date="2021" name="bioRxiv">
        <title>Whole Genome Assembly and Annotation of Northern Wild Rice, Zizania palustris L., Supports a Whole Genome Duplication in the Zizania Genus.</title>
        <authorList>
            <person name="Haas M."/>
            <person name="Kono T."/>
            <person name="Macchietto M."/>
            <person name="Millas R."/>
            <person name="McGilp L."/>
            <person name="Shao M."/>
            <person name="Duquette J."/>
            <person name="Hirsch C.N."/>
            <person name="Kimball J."/>
        </authorList>
    </citation>
    <scope>NUCLEOTIDE SEQUENCE</scope>
    <source>
        <tissue evidence="2">Fresh leaf tissue</tissue>
    </source>
</reference>
<comment type="caution">
    <text evidence="2">The sequence shown here is derived from an EMBL/GenBank/DDBJ whole genome shotgun (WGS) entry which is preliminary data.</text>
</comment>
<sequence>MPSQPRGDEGPMTLLRVQKHRGTSSSCCASRSNAPLGGETNFIDSPGESSGPAMRGMNDSGPLVVSVGVCGGAVVGDPIENGDEGSNVSSLESFPQKQ</sequence>
<name>A0A8J5SB05_ZIZPA</name>